<protein>
    <submittedName>
        <fullName evidence="2">Uncharacterized protein</fullName>
    </submittedName>
</protein>
<comment type="caution">
    <text evidence="2">The sequence shown here is derived from an EMBL/GenBank/DDBJ whole genome shotgun (WGS) entry which is preliminary data.</text>
</comment>
<keyword evidence="3" id="KW-1185">Reference proteome</keyword>
<sequence>MPLMPLSASLLPIVALIFWSVAVEAKAKLWGHFYIHGCREFPSKVTSEIDLQQLTKNRSHFYLQLEIYGKYTPQLMANGTPPCQLPSSDLYRLDIKTDKRTLEASLNFRFVADGLNMTRTPDEVTKRTTVCRLAVSHPLKIIAGYAFLSCENDLRAVRSSVEVWKGKVKEEEKSAHGKKMTIMGAVAG</sequence>
<proteinExistence type="predicted"/>
<evidence type="ECO:0000313" key="3">
    <source>
        <dbReference type="Proteomes" id="UP001381693"/>
    </source>
</evidence>
<keyword evidence="1" id="KW-0732">Signal</keyword>
<reference evidence="2 3" key="1">
    <citation type="submission" date="2023-11" db="EMBL/GenBank/DDBJ databases">
        <title>Halocaridina rubra genome assembly.</title>
        <authorList>
            <person name="Smith C."/>
        </authorList>
    </citation>
    <scope>NUCLEOTIDE SEQUENCE [LARGE SCALE GENOMIC DNA]</scope>
    <source>
        <strain evidence="2">EP-1</strain>
        <tissue evidence="2">Whole</tissue>
    </source>
</reference>
<name>A0AAN8WMT3_HALRR</name>
<evidence type="ECO:0000256" key="1">
    <source>
        <dbReference type="SAM" id="SignalP"/>
    </source>
</evidence>
<accession>A0AAN8WMT3</accession>
<gene>
    <name evidence="2" type="ORF">SK128_026089</name>
</gene>
<organism evidence="2 3">
    <name type="scientific">Halocaridina rubra</name>
    <name type="common">Hawaiian red shrimp</name>
    <dbReference type="NCBI Taxonomy" id="373956"/>
    <lineage>
        <taxon>Eukaryota</taxon>
        <taxon>Metazoa</taxon>
        <taxon>Ecdysozoa</taxon>
        <taxon>Arthropoda</taxon>
        <taxon>Crustacea</taxon>
        <taxon>Multicrustacea</taxon>
        <taxon>Malacostraca</taxon>
        <taxon>Eumalacostraca</taxon>
        <taxon>Eucarida</taxon>
        <taxon>Decapoda</taxon>
        <taxon>Pleocyemata</taxon>
        <taxon>Caridea</taxon>
        <taxon>Atyoidea</taxon>
        <taxon>Atyidae</taxon>
        <taxon>Halocaridina</taxon>
    </lineage>
</organism>
<dbReference type="AlphaFoldDB" id="A0AAN8WMT3"/>
<evidence type="ECO:0000313" key="2">
    <source>
        <dbReference type="EMBL" id="KAK7054614.1"/>
    </source>
</evidence>
<feature type="non-terminal residue" evidence="2">
    <location>
        <position position="188"/>
    </location>
</feature>
<dbReference type="Proteomes" id="UP001381693">
    <property type="component" value="Unassembled WGS sequence"/>
</dbReference>
<dbReference type="EMBL" id="JAXCGZ010021284">
    <property type="protein sequence ID" value="KAK7054614.1"/>
    <property type="molecule type" value="Genomic_DNA"/>
</dbReference>
<feature type="signal peptide" evidence="1">
    <location>
        <begin position="1"/>
        <end position="27"/>
    </location>
</feature>
<feature type="chain" id="PRO_5042921259" evidence="1">
    <location>
        <begin position="28"/>
        <end position="188"/>
    </location>
</feature>